<dbReference type="InterPro" id="IPR001242">
    <property type="entry name" value="Condensation_dom"/>
</dbReference>
<evidence type="ECO:0000256" key="5">
    <source>
        <dbReference type="ARBA" id="ARBA00023194"/>
    </source>
</evidence>
<gene>
    <name evidence="8" type="ORF">GCM10010201_26830</name>
</gene>
<dbReference type="Gene3D" id="2.30.38.10">
    <property type="entry name" value="Luciferase, Domain 3"/>
    <property type="match status" value="2"/>
</dbReference>
<evidence type="ECO:0000256" key="3">
    <source>
        <dbReference type="ARBA" id="ARBA00022553"/>
    </source>
</evidence>
<dbReference type="Gene3D" id="1.10.1200.10">
    <property type="entry name" value="ACP-like"/>
    <property type="match status" value="4"/>
</dbReference>
<dbReference type="PROSITE" id="PS00012">
    <property type="entry name" value="PHOSPHOPANTETHEINE"/>
    <property type="match status" value="3"/>
</dbReference>
<dbReference type="CDD" id="cd19540">
    <property type="entry name" value="LCL_NRPS-like"/>
    <property type="match status" value="1"/>
</dbReference>
<comment type="cofactor">
    <cofactor evidence="1">
        <name>pantetheine 4'-phosphate</name>
        <dbReference type="ChEBI" id="CHEBI:47942"/>
    </cofactor>
</comment>
<dbReference type="PANTHER" id="PTHR45527">
    <property type="entry name" value="NONRIBOSOMAL PEPTIDE SYNTHETASE"/>
    <property type="match status" value="1"/>
</dbReference>
<dbReference type="PROSITE" id="PS50075">
    <property type="entry name" value="CARRIER"/>
    <property type="match status" value="4"/>
</dbReference>
<feature type="domain" description="Carrier" evidence="7">
    <location>
        <begin position="526"/>
        <end position="600"/>
    </location>
</feature>
<dbReference type="InterPro" id="IPR042099">
    <property type="entry name" value="ANL_N_sf"/>
</dbReference>
<dbReference type="InterPro" id="IPR006162">
    <property type="entry name" value="Ppantetheine_attach_site"/>
</dbReference>
<name>A0ABP6AX86_9ACTN</name>
<protein>
    <recommendedName>
        <fullName evidence="7">Carrier domain-containing protein</fullName>
    </recommendedName>
</protein>
<dbReference type="InterPro" id="IPR000873">
    <property type="entry name" value="AMP-dep_synth/lig_dom"/>
</dbReference>
<comment type="caution">
    <text evidence="8">The sequence shown here is derived from an EMBL/GenBank/DDBJ whole genome shotgun (WGS) entry which is preliminary data.</text>
</comment>
<evidence type="ECO:0000256" key="6">
    <source>
        <dbReference type="SAM" id="MobiDB-lite"/>
    </source>
</evidence>
<evidence type="ECO:0000256" key="1">
    <source>
        <dbReference type="ARBA" id="ARBA00001957"/>
    </source>
</evidence>
<dbReference type="SUPFAM" id="SSF47336">
    <property type="entry name" value="ACP-like"/>
    <property type="match status" value="4"/>
</dbReference>
<dbReference type="InterPro" id="IPR020845">
    <property type="entry name" value="AMP-binding_CS"/>
</dbReference>
<feature type="domain" description="Carrier" evidence="7">
    <location>
        <begin position="3556"/>
        <end position="3631"/>
    </location>
</feature>
<sequence length="5123" mass="537529">MPHADSGPQPASFALGVRADTPAPEATWPAAFEAVAASRPDATAVVCDGGRLTYAQLNASANRLARALRAAGGRRGDIVAIALPRGIDAVVAVLATLKCGAAYLPLDLDQPGARLGHLVADSGARLAVTADPAEPQGVDELQGLRPVAVNDPAHATLDPSNLDLPIGLDDAAYLIYTSGSTGKPKGVLVTHDGIGSLIVTATERLGVTGDSRIAQFASLGFDVAVWDMVMSLCVGGTLVIIPPDRRVPGPELTEHLAANEVSHAILPPALVAALPEQCQLPDAMTLVVGTEAVPAALVARWGAKLRVVVAYGLTETTVNSTLWLATPDLDGPAPIGAPDPNTRCYLLDDALRPVPVGQEGELYVAGRGVARGYRGQPGLTAQRFVADPFTGGGARMYRTGDRARWRADGNLDFLGRSDSQLKIRGFRIEPGEIESVLMRHPSVAAAAALPRRDHRGVTRLVAYLHPAGPGAEPAALRAHAAVTLPEHMVPSAYVVLAGPLPRNANGKLDVAALPEPDWHAATGDAAPRTPTETVLAGLFAQTLRLPTVGVDDGFFALGGDSIVAISLVSAARQAGLTITPREVFEHQSVAALAALADQRASAPVAHDGWTGPLPATPILRWLRDLDSPVDRFYQATVWRAPADLTTETAIELLQRLIDRHDLLRSRLLPDGGLDVAPVGAVRAAHLLSVGASDLTDDAAVRAAVSRLAPRDGVVLQAVLLPVAADAARLAIVLHHAIADGVTWRILTDDLAAGWTAVAAGRPVELTPVPTSFGRWALAQQANAVDRQAETSYWQATLAAGDPPIGAAPLDRAKDTAATARRQVVSLPDGLTAPLLGAIPAAFRGRVNDVLLAAFAVALGRWRRERAGHPGHDVLIELEGHGREEIAGLDLSRTVGWFTTLFPVRLDPGPATGADGLADAIKRVKEQLRAVPDHGIGYGMLPELAGGPTPRILFNYLGRFGAGDGDWAVLGDDPVREDRDPAMPLTHQLEVDAAVRDETGGPRLSAAFTWPGRVLPAEAVAELADGWVAVLAEIVAASRRPGFGGATPADFPLVRLTQQEVDAVDGADLWPASPLQAGMFFSAAVTDADEYTVAQVLTLDGPVDADALRAALDAVVARHPALRTGLRQLADGTVVQVVAGQARTPFRELRLVDLPATAPNPDDGGLDPRLAALVTAERAAGFDLGQPPLLRAVLVRGEDRRWLALTIHHAVADGWSEPILLRELAAAYQGRGLGGALDTTAQLARWRASRDHDAARAAWGKALAGVDAPTLVAESATAPTPADAPPVRGAETAGVACGEPGTAVVASGLTVEETAALTAAARTHGLTVATVLQGAFALALGQATGADDVVFHQTVAGRPPQLPGVEDAIGLFVNTLPVRFASPPRTPWAEALEQLQRQQADLLDHQHVGLGELLRLAGLPALADTLLVVENYPTPGARTLPITGAVTIESRHHPLELTVTVGDRLRWRLEHDPAQVDAGRAAQFAAAFRLALGQLVDGGRRPVGCLDLLGGDRRELVHAALVGAEHADPARAELSLVELVGRQVAATPTATAVIDGDRTLDYAQLDAAAGALAGRLWAAGARPGDIVAVAVPRSAAQIIALLGVLRAGGTYLPLDAEHPAERTATLIADAGVSVAVTGPGWPGIPGVRQVPATVDDDGPGQAAAAGPPAVVVDPDQPAYLMYTSGSTGRPKGVLVSHRAVVGQLRWLTERRGVGADDRFLHQYAITFDPSVQEIFAPLSVGGAVVVAEPGAHRDPLRLAALVREHAVTTLDLVPSMYAALLAQPELADGDWARSLRRAFSGGEALDVELARSWRASTGVALTNVYGPTESAIQVTSWQTGDDDGWTPIGRAVGPVRLYVLDRQLRQAPAGAPGELYVAGDQLALGYHRRAGLTAAAFVADPFGPAGGRMYRTGDRVSVDARGVLRFLGRVDEQVKIRGVRVEPDEAAAALRRLPGVADAAVLAASDGRGGRRLVGYAAGVALDAEALTVALAAVLPAPLVPAVIVTLDELPRVAGGKLDRRALPVPAQRGAPTGSDENAARVPRPADSADGQAPTGGAGQVDPTRVLAGIFADVLGLDHVDDGGDFFRLGGDSILSITVATRARAAGLPVSPREVFTLRTPAALAAAMRPAAAIHHPRPTADGVGDLDALPIVHQLRTDGGTIDRFHLSLLVQTPAGASAEQLTRVVDGLIERHDALRLALTRVAGVLWSLAVRPVGSVSASGLLRRVDLAGLDEQRRAATLQQAADAAVGRLSPDDGVLLQAVHFDCGPHEPGRLLLATHHLAVDGVSWRIMLADLAQAWTAVVAGEAPALAPVGESLRGYSRRLTAAAADPGRLAELEHWAATLAPGAELVAGVRRGGTVGAAGKHELTVPPRVTRALLSQVPAATGAEVTEAMLAALAVAVARWRGGSGELLVDVERHGRADLDGVDLTRTVGWLTSVHPVRLPAGDEPAALLTQVAERVRKAPDQGLGYGLLRYLNAQTAPLLAALPGAQVLFNYYGRFPAATGGDWEPAPERLDLPYDADLALPYALQIDAVCHDTTDGPTLAATLTWPDGQGGLSAADAAALADGWRGALCELTESVRGGQDAGRPETWPLSPLQRGIHFHATFGGQDVYTAQDVYRFDHRLDADRLRSAGSALLARHAALRTGIIVDDAGDPAQVLAEVRELPLTEVDLSELTPAEQAERLAQVLELDRGLRFDLASPPLCRLTLLRLGATDTLALSHHLIAWDGWSQGIVLAELLDLYAAGGDAAALEPPGEYRTYLEWLGGQDEQAGIAAWRDALADLDGPTLVAPAAAGVEPTEPLRHVAELGAERVRRLRDTARRHGVTVNTVVSTAWAMVLGGLTGRTDVTFGATVSGRPAELPGAGDTVGMFLNTVPLRLRLRPDEQVGDLLRRAQDERAALMAYDHIGLADIQRSTGPLFDTLYVFQNFADADALDALRRRHGIAEITSRDATHFPLTLVVTPGTSMRLTLLRQPGAVDADTAAALAARLGATVDRLCGDGPVAAVDTVTDAELAGLRAGWNASAAPMIGDTVAELLAAQAARTPDETALVVGDQRLTYAELDGRINAMARLLLDRGAGPERVVALALPRSVEMVVALFAVLRAGAAYLPLDLDHPTDRLDWMIDDTDPTCLLSTTAVAATLNAAATTVLLDDPAVVAELTARSGAPLADEETPGFGRDVADRLEHPAYLIYTSGSTGRPKGVVTPYRGLTNMQLNHQREVFGPAIAAAGGRRLRIAHTVSFAFDMSWEELLWLVEGHEVHVCDEQLRRDATALVAYCDAHAVDVVNVTPTYAQLLIEEGLLAAGPGRRRPALVLLGGEAVSDAVWSSLRDTDSVYGYNLYGPTEYTINTLGGSTFDSDTPTVGRAIANTRAYVLDARLRPTPPGAPGELHIAGVGLARGYHARPGLTASRFVADPYGPAGGRMYRTGDLVRQRPDGNLDFLGRTDDQVKIRGYRVELGEVATALQEQAEVGQAVVVVDHGGPVARLVGYLVPSGGPADPGLADTLRERLAGRLPEHMVPAALVSLDALPLTVNGKLDTAALPRPAAGGGGREPAGPVEKALADLYAELLGLESVSADDHFFALGGHSLLATRLVSRARSGIGAELTVRDLFEAPTVAALARRAQAAAGRTGRPALAPGRRPDRLPLSAAQQRLWLLQQVEPESPAYNFPLVLGLDGEPDVTALTGALADLADRHESLRTVFPVVDGVPTQRVLPAASIPVEVLDGDVAALALATVHRPFDLSVEPPLRATLIRHDGGCALALTLHHIATDEWSDRPFLADLDHAYRARLAGRAPTWAALPVQYADYTLWQRELLGDPAEPTSRAAGQLDFWQRALDGAPPELELPTDRARAASPTFAGAEHEFPIDGAVAAGLRDLSARTGASMFMLLHAAVATLLHRLGAGCDLPIGAPVAGRDDAALDDLVGFFVNTLTLRADLSGDPTFVELAGRVREGALAAFANADVPFEAVVERLNPPRSLARNPLFQVMVGYHARSGDDTVRLGDLAGSWLPVEHRAAKFDLVFSFAEHTDTGRLGCRLEYATDLFDPSTATAIGRRLELVLAAVTADPDRRVGGVDVLLPGEAERLLRGWNQTGRDVPALSWPDLFDAVATDRPDAVAVVDETGEWTYRQLAARANQHARLLADAGVAAGSVVALGLPRRRELIAVVLGVLQLGAAYLPLELTHPAERLAHQLTDSGAELVVTTTGAAVPAAPVVRRLLLDDPATAAALDAADPAPPARAPIPLDAAAYVIYTSGSTGRPKGVCVPHEGIASLLATAIDRMRLTPDARVLQFASFGFDVAVFEQVMALCHGGTLVLCPESARVAGPALTAFTAAHRITHLILPPSLVAALPPGCELPEGATILVGTETVPPDLIGRWAGRLNLLGAYGLTEATVNSTLWQSSPGWSAAVPIGVPDPNTRCYVLDDAMRPTPPGVAGELYVGGRGLARGYLGQPGLTASRFVADPFGPAGARVYRTGDRARWRPDGNLDFLGRLDDQVKIRGFRIELGEVAAALAAHPQVVQAAAVVDRDGPLARLVGYVHRAPSASPDDEVEPADGEGLRAFAARTLPEHMVPAMVIVLDGPLPLTSNGKLDRRALPAPDWAGLAGDDEPSTDDEKALTGIVAELLRLPRVGVRDDFFALGGHSMLAMLLVGRISAHLGAQLSIRDVFDAPTVAGLARRLAGAAGDARPALGAGDRPTVLPLAPPQRHRAIPGARWDHALALHAPTGFDVTALRGAWHDLCLRHEPLRTGYLSRLDGPAEQRLLDPAPLREVAVTDRPLAEAMAAIAATRPAPTPDEPPLRAYLLSAGDGQALLLTMDYLAVDEWSVLPLCDDLAAAYAARGVGAAPAWSPLPVGYGDYTRWQETLLGDPADPASRHARQLGWWRQQLAGVPPLRLPCRGVVGELAAGRARIGGEVAMPIDLALRGAADQLARATGSSLFMVLHTALAAVLTAHDAGDDLPIGALVAGRTDQQLADLVGCFAQPVTLRTDTSGDPTVTELLRRVRATTLAALDHQDVPYAAVRAATLGADPRVLVAHHEQADLASPGGGGFDAVPTGAAHADLTLSFYEPRGAGPVECYLGYATDLFGEADARRLADDLLHAVAAMAADPTRPISTLRRNP</sequence>
<dbReference type="Pfam" id="PF13193">
    <property type="entry name" value="AMP-binding_C"/>
    <property type="match status" value="3"/>
</dbReference>
<dbReference type="Gene3D" id="3.40.50.12780">
    <property type="entry name" value="N-terminal domain of ligase-like"/>
    <property type="match status" value="2"/>
</dbReference>
<dbReference type="Gene3D" id="3.30.559.30">
    <property type="entry name" value="Nonribosomal peptide synthetase, condensation domain"/>
    <property type="match status" value="6"/>
</dbReference>
<evidence type="ECO:0000256" key="2">
    <source>
        <dbReference type="ARBA" id="ARBA00022450"/>
    </source>
</evidence>
<dbReference type="SUPFAM" id="SSF52777">
    <property type="entry name" value="CoA-dependent acyltransferases"/>
    <property type="match status" value="12"/>
</dbReference>
<feature type="region of interest" description="Disordered" evidence="6">
    <location>
        <begin position="2020"/>
        <end position="2060"/>
    </location>
</feature>
<evidence type="ECO:0000313" key="9">
    <source>
        <dbReference type="Proteomes" id="UP001499978"/>
    </source>
</evidence>
<dbReference type="InterPro" id="IPR009081">
    <property type="entry name" value="PP-bd_ACP"/>
</dbReference>
<dbReference type="InterPro" id="IPR036736">
    <property type="entry name" value="ACP-like_sf"/>
</dbReference>
<dbReference type="RefSeq" id="WP_344172887.1">
    <property type="nucleotide sequence ID" value="NZ_BAAARY010000012.1"/>
</dbReference>
<keyword evidence="5" id="KW-0045">Antibiotic biosynthesis</keyword>
<feature type="domain" description="Carrier" evidence="7">
    <location>
        <begin position="2057"/>
        <end position="2131"/>
    </location>
</feature>
<dbReference type="SUPFAM" id="SSF56801">
    <property type="entry name" value="Acetyl-CoA synthetase-like"/>
    <property type="match status" value="4"/>
</dbReference>
<dbReference type="Pfam" id="PF00501">
    <property type="entry name" value="AMP-binding"/>
    <property type="match status" value="4"/>
</dbReference>
<keyword evidence="4" id="KW-0677">Repeat</keyword>
<evidence type="ECO:0000313" key="8">
    <source>
        <dbReference type="EMBL" id="GAA2526712.1"/>
    </source>
</evidence>
<dbReference type="InterPro" id="IPR023213">
    <property type="entry name" value="CAT-like_dom_sf"/>
</dbReference>
<dbReference type="Gene3D" id="3.40.50.980">
    <property type="match status" value="4"/>
</dbReference>
<keyword evidence="2" id="KW-0596">Phosphopantetheine</keyword>
<dbReference type="InterPro" id="IPR010060">
    <property type="entry name" value="NRPS_synth"/>
</dbReference>
<dbReference type="NCBIfam" id="NF003417">
    <property type="entry name" value="PRK04813.1"/>
    <property type="match status" value="4"/>
</dbReference>
<dbReference type="PROSITE" id="PS00455">
    <property type="entry name" value="AMP_BINDING"/>
    <property type="match status" value="4"/>
</dbReference>
<evidence type="ECO:0000259" key="7">
    <source>
        <dbReference type="PROSITE" id="PS50075"/>
    </source>
</evidence>
<organism evidence="8 9">
    <name type="scientific">Pilimelia columellifera subsp. columellifera</name>
    <dbReference type="NCBI Taxonomy" id="706583"/>
    <lineage>
        <taxon>Bacteria</taxon>
        <taxon>Bacillati</taxon>
        <taxon>Actinomycetota</taxon>
        <taxon>Actinomycetes</taxon>
        <taxon>Micromonosporales</taxon>
        <taxon>Micromonosporaceae</taxon>
        <taxon>Pilimelia</taxon>
    </lineage>
</organism>
<dbReference type="InterPro" id="IPR045851">
    <property type="entry name" value="AMP-bd_C_sf"/>
</dbReference>
<keyword evidence="9" id="KW-1185">Reference proteome</keyword>
<reference evidence="9" key="1">
    <citation type="journal article" date="2019" name="Int. J. Syst. Evol. Microbiol.">
        <title>The Global Catalogue of Microorganisms (GCM) 10K type strain sequencing project: providing services to taxonomists for standard genome sequencing and annotation.</title>
        <authorList>
            <consortium name="The Broad Institute Genomics Platform"/>
            <consortium name="The Broad Institute Genome Sequencing Center for Infectious Disease"/>
            <person name="Wu L."/>
            <person name="Ma J."/>
        </authorList>
    </citation>
    <scope>NUCLEOTIDE SEQUENCE [LARGE SCALE GENOMIC DNA]</scope>
    <source>
        <strain evidence="9">JCM 3367</strain>
    </source>
</reference>
<dbReference type="CDD" id="cd05930">
    <property type="entry name" value="A_NRPS"/>
    <property type="match status" value="2"/>
</dbReference>
<dbReference type="Pfam" id="PF00668">
    <property type="entry name" value="Condensation"/>
    <property type="match status" value="6"/>
</dbReference>
<dbReference type="InterPro" id="IPR025110">
    <property type="entry name" value="AMP-bd_C"/>
</dbReference>
<dbReference type="NCBIfam" id="TIGR01720">
    <property type="entry name" value="NRPS-para261"/>
    <property type="match status" value="1"/>
</dbReference>
<dbReference type="InterPro" id="IPR020806">
    <property type="entry name" value="PKS_PP-bd"/>
</dbReference>
<keyword evidence="3" id="KW-0597">Phosphoprotein</keyword>
<dbReference type="SMART" id="SM00823">
    <property type="entry name" value="PKS_PP"/>
    <property type="match status" value="4"/>
</dbReference>
<dbReference type="Proteomes" id="UP001499978">
    <property type="component" value="Unassembled WGS sequence"/>
</dbReference>
<dbReference type="Pfam" id="PF00550">
    <property type="entry name" value="PP-binding"/>
    <property type="match status" value="4"/>
</dbReference>
<evidence type="ECO:0000256" key="4">
    <source>
        <dbReference type="ARBA" id="ARBA00022737"/>
    </source>
</evidence>
<dbReference type="NCBIfam" id="TIGR01733">
    <property type="entry name" value="AA-adenyl-dom"/>
    <property type="match status" value="4"/>
</dbReference>
<dbReference type="PANTHER" id="PTHR45527:SF1">
    <property type="entry name" value="FATTY ACID SYNTHASE"/>
    <property type="match status" value="1"/>
</dbReference>
<accession>A0ABP6AX86</accession>
<dbReference type="InterPro" id="IPR010071">
    <property type="entry name" value="AA_adenyl_dom"/>
</dbReference>
<dbReference type="Gene3D" id="3.30.300.30">
    <property type="match status" value="4"/>
</dbReference>
<dbReference type="EMBL" id="BAAARY010000012">
    <property type="protein sequence ID" value="GAA2526712.1"/>
    <property type="molecule type" value="Genomic_DNA"/>
</dbReference>
<proteinExistence type="predicted"/>
<dbReference type="Gene3D" id="3.30.559.10">
    <property type="entry name" value="Chloramphenicol acetyltransferase-like domain"/>
    <property type="match status" value="6"/>
</dbReference>
<feature type="domain" description="Carrier" evidence="7">
    <location>
        <begin position="4611"/>
        <end position="4686"/>
    </location>
</feature>